<dbReference type="Gene3D" id="3.20.90.10">
    <property type="entry name" value="Tubby Protein, Chain A"/>
    <property type="match status" value="1"/>
</dbReference>
<reference evidence="8" key="1">
    <citation type="submission" date="2011-07" db="EMBL/GenBank/DDBJ databases">
        <authorList>
            <consortium name="Caenorhabditis brenneri Sequencing and Analysis Consortium"/>
            <person name="Wilson R.K."/>
        </authorList>
    </citation>
    <scope>NUCLEOTIDE SEQUENCE [LARGE SCALE GENOMIC DNA]</scope>
    <source>
        <strain evidence="8">PB2801</strain>
    </source>
</reference>
<feature type="domain" description="Tubby C-terminal" evidence="6">
    <location>
        <begin position="174"/>
        <end position="419"/>
    </location>
</feature>
<proteinExistence type="inferred from homology"/>
<keyword evidence="3" id="KW-0963">Cytoplasm</keyword>
<evidence type="ECO:0000256" key="3">
    <source>
        <dbReference type="ARBA" id="ARBA00022490"/>
    </source>
</evidence>
<dbReference type="InterPro" id="IPR025659">
    <property type="entry name" value="Tubby-like_C"/>
</dbReference>
<accession>G0P5U4</accession>
<dbReference type="Pfam" id="PF01167">
    <property type="entry name" value="Tub"/>
    <property type="match status" value="1"/>
</dbReference>
<evidence type="ECO:0000256" key="4">
    <source>
        <dbReference type="RuleBase" id="RU361125"/>
    </source>
</evidence>
<sequence length="425" mass="47749">MAEGNNPWIEQNLQRQRKMLEEKQKQKRHQSAGSVRTNSSSMTMNSMKDYPTFDTTAPSSFGFSDSLSSNMTIPLISAAASGGPPVAPPRAQSMTRHSPPTTEEALISINDYSDNEISTKLSKQNLNACVASDDEDDRSSITSPWHNDVIEDRIPSEILPNYNYIKANLAKFVEEPGQEHCQYKCSITRQKSGVDKGMFPTYYLHLEEVDSDRRQKIFLLAARKRKKSTTANYLLSTDPTNLSREGDGYCAKVRSNALGTQFTVYDAGQNPKKTSNQLSIRQELAAETNVLGFKGPRKMTIIMPGIEPPTDTKPATRCTVRPIQDKHTLLERYRLNELDSLKVLCNKSPQWNDDSQSYVLNFHGRVTQASVKNFQIIHASSPEYIVMQFGRISDDEFTMDFRYPLSAVQAFGIAMTSFHGKLACE</sequence>
<dbReference type="GO" id="GO:0005929">
    <property type="term" value="C:cilium"/>
    <property type="evidence" value="ECO:0007669"/>
    <property type="project" value="TreeGrafter"/>
</dbReference>
<dbReference type="PANTHER" id="PTHR16517">
    <property type="entry name" value="TUBBY-RELATED"/>
    <property type="match status" value="1"/>
</dbReference>
<dbReference type="HOGENOM" id="CLU_028236_1_1_1"/>
<dbReference type="InterPro" id="IPR000007">
    <property type="entry name" value="Tubby_C"/>
</dbReference>
<dbReference type="Proteomes" id="UP000008068">
    <property type="component" value="Unassembled WGS sequence"/>
</dbReference>
<dbReference type="OMA" id="KSPQWND"/>
<gene>
    <name evidence="7" type="ORF">CAEBREN_02834</name>
</gene>
<evidence type="ECO:0000313" key="8">
    <source>
        <dbReference type="Proteomes" id="UP000008068"/>
    </source>
</evidence>
<name>G0P5U4_CAEBE</name>
<dbReference type="PROSITE" id="PS01200">
    <property type="entry name" value="TUB_1"/>
    <property type="match status" value="1"/>
</dbReference>
<dbReference type="InParanoid" id="G0P5U4"/>
<dbReference type="InterPro" id="IPR018066">
    <property type="entry name" value="Tubby_C_CS"/>
</dbReference>
<dbReference type="eggNOG" id="KOG2502">
    <property type="taxonomic scope" value="Eukaryota"/>
</dbReference>
<dbReference type="PANTHER" id="PTHR16517:SF7">
    <property type="entry name" value="PROTEIN KING TUBBY"/>
    <property type="match status" value="1"/>
</dbReference>
<dbReference type="PROSITE" id="PS01201">
    <property type="entry name" value="TUB_2"/>
    <property type="match status" value="1"/>
</dbReference>
<evidence type="ECO:0000256" key="5">
    <source>
        <dbReference type="SAM" id="MobiDB-lite"/>
    </source>
</evidence>
<comment type="similarity">
    <text evidence="2 4">Belongs to the TUB family.</text>
</comment>
<evidence type="ECO:0000256" key="2">
    <source>
        <dbReference type="ARBA" id="ARBA00007129"/>
    </source>
</evidence>
<evidence type="ECO:0000259" key="6">
    <source>
        <dbReference type="Pfam" id="PF01167"/>
    </source>
</evidence>
<dbReference type="STRING" id="135651.G0P5U4"/>
<dbReference type="FunCoup" id="G0P5U4">
    <property type="interactions" value="586"/>
</dbReference>
<feature type="compositionally biased region" description="Low complexity" evidence="5">
    <location>
        <begin position="37"/>
        <end position="46"/>
    </location>
</feature>
<dbReference type="SUPFAM" id="SSF54518">
    <property type="entry name" value="Tubby C-terminal domain-like"/>
    <property type="match status" value="1"/>
</dbReference>
<keyword evidence="8" id="KW-1185">Reference proteome</keyword>
<feature type="region of interest" description="Disordered" evidence="5">
    <location>
        <begin position="81"/>
        <end position="100"/>
    </location>
</feature>
<dbReference type="EMBL" id="GL380089">
    <property type="protein sequence ID" value="EGT46067.1"/>
    <property type="molecule type" value="Genomic_DNA"/>
</dbReference>
<dbReference type="PRINTS" id="PR01573">
    <property type="entry name" value="SUPERTUBBY"/>
</dbReference>
<comment type="subcellular location">
    <subcellularLocation>
        <location evidence="1">Cytoplasm</location>
    </subcellularLocation>
</comment>
<organism evidence="8">
    <name type="scientific">Caenorhabditis brenneri</name>
    <name type="common">Nematode worm</name>
    <dbReference type="NCBI Taxonomy" id="135651"/>
    <lineage>
        <taxon>Eukaryota</taxon>
        <taxon>Metazoa</taxon>
        <taxon>Ecdysozoa</taxon>
        <taxon>Nematoda</taxon>
        <taxon>Chromadorea</taxon>
        <taxon>Rhabditida</taxon>
        <taxon>Rhabditina</taxon>
        <taxon>Rhabditomorpha</taxon>
        <taxon>Rhabditoidea</taxon>
        <taxon>Rhabditidae</taxon>
        <taxon>Peloderinae</taxon>
        <taxon>Caenorhabditis</taxon>
    </lineage>
</organism>
<dbReference type="AlphaFoldDB" id="G0P5U4"/>
<feature type="region of interest" description="Disordered" evidence="5">
    <location>
        <begin position="1"/>
        <end position="46"/>
    </location>
</feature>
<evidence type="ECO:0000313" key="7">
    <source>
        <dbReference type="EMBL" id="EGT46067.1"/>
    </source>
</evidence>
<protein>
    <recommendedName>
        <fullName evidence="4">Tubby-like protein</fullName>
    </recommendedName>
</protein>
<evidence type="ECO:0000256" key="1">
    <source>
        <dbReference type="ARBA" id="ARBA00004496"/>
    </source>
</evidence>
<dbReference type="OrthoDB" id="8775810at2759"/>
<dbReference type="GO" id="GO:0005737">
    <property type="term" value="C:cytoplasm"/>
    <property type="evidence" value="ECO:0007669"/>
    <property type="project" value="UniProtKB-SubCell"/>
</dbReference>
<dbReference type="GO" id="GO:0061512">
    <property type="term" value="P:protein localization to cilium"/>
    <property type="evidence" value="ECO:0007669"/>
    <property type="project" value="TreeGrafter"/>
</dbReference>